<comment type="caution">
    <text evidence="7">The sequence shown here is derived from an EMBL/GenBank/DDBJ whole genome shotgun (WGS) entry which is preliminary data.</text>
</comment>
<dbReference type="AlphaFoldDB" id="A0A0G1BLR5"/>
<dbReference type="EC" id="3.6.1.7" evidence="2 4"/>
<evidence type="ECO:0000313" key="7">
    <source>
        <dbReference type="EMBL" id="KKS47211.1"/>
    </source>
</evidence>
<feature type="active site" evidence="4">
    <location>
        <position position="19"/>
    </location>
</feature>
<dbReference type="SUPFAM" id="SSF54975">
    <property type="entry name" value="Acylphosphatase/BLUF domain-like"/>
    <property type="match status" value="1"/>
</dbReference>
<dbReference type="STRING" id="1618756.UV12_C0010G0028"/>
<dbReference type="PANTHER" id="PTHR47268:SF4">
    <property type="entry name" value="ACYLPHOSPHATASE"/>
    <property type="match status" value="1"/>
</dbReference>
<dbReference type="InterPro" id="IPR036046">
    <property type="entry name" value="Acylphosphatase-like_dom_sf"/>
</dbReference>
<dbReference type="Proteomes" id="UP000034704">
    <property type="component" value="Unassembled WGS sequence"/>
</dbReference>
<dbReference type="PROSITE" id="PS51160">
    <property type="entry name" value="ACYLPHOSPHATASE_3"/>
    <property type="match status" value="1"/>
</dbReference>
<evidence type="ECO:0000256" key="4">
    <source>
        <dbReference type="PROSITE-ProRule" id="PRU00520"/>
    </source>
</evidence>
<gene>
    <name evidence="7" type="ORF">UV12_C0010G0028</name>
</gene>
<protein>
    <recommendedName>
        <fullName evidence="2 4">acylphosphatase</fullName>
        <ecNumber evidence="2 4">3.6.1.7</ecNumber>
    </recommendedName>
</protein>
<evidence type="ECO:0000313" key="8">
    <source>
        <dbReference type="Proteomes" id="UP000034704"/>
    </source>
</evidence>
<dbReference type="EMBL" id="LCDG01000010">
    <property type="protein sequence ID" value="KKS47211.1"/>
    <property type="molecule type" value="Genomic_DNA"/>
</dbReference>
<evidence type="ECO:0000256" key="1">
    <source>
        <dbReference type="ARBA" id="ARBA00005614"/>
    </source>
</evidence>
<accession>A0A0G1BLR5</accession>
<name>A0A0G1BLR5_9BACT</name>
<feature type="domain" description="Acylphosphatase-like" evidence="6">
    <location>
        <begin position="4"/>
        <end position="91"/>
    </location>
</feature>
<evidence type="ECO:0000256" key="3">
    <source>
        <dbReference type="ARBA" id="ARBA00047645"/>
    </source>
</evidence>
<proteinExistence type="inferred from homology"/>
<feature type="active site" evidence="4">
    <location>
        <position position="37"/>
    </location>
</feature>
<dbReference type="InterPro" id="IPR001792">
    <property type="entry name" value="Acylphosphatase-like_dom"/>
</dbReference>
<comment type="catalytic activity">
    <reaction evidence="3 4">
        <text>an acyl phosphate + H2O = a carboxylate + phosphate + H(+)</text>
        <dbReference type="Rhea" id="RHEA:14965"/>
        <dbReference type="ChEBI" id="CHEBI:15377"/>
        <dbReference type="ChEBI" id="CHEBI:15378"/>
        <dbReference type="ChEBI" id="CHEBI:29067"/>
        <dbReference type="ChEBI" id="CHEBI:43474"/>
        <dbReference type="ChEBI" id="CHEBI:59918"/>
        <dbReference type="EC" id="3.6.1.7"/>
    </reaction>
</comment>
<dbReference type="Gene3D" id="3.30.70.100">
    <property type="match status" value="1"/>
</dbReference>
<comment type="similarity">
    <text evidence="1 5">Belongs to the acylphosphatase family.</text>
</comment>
<dbReference type="PANTHER" id="PTHR47268">
    <property type="entry name" value="ACYLPHOSPHATASE"/>
    <property type="match status" value="1"/>
</dbReference>
<evidence type="ECO:0000256" key="5">
    <source>
        <dbReference type="RuleBase" id="RU004168"/>
    </source>
</evidence>
<dbReference type="GO" id="GO:0003998">
    <property type="term" value="F:acylphosphatase activity"/>
    <property type="evidence" value="ECO:0007669"/>
    <property type="project" value="UniProtKB-EC"/>
</dbReference>
<evidence type="ECO:0000256" key="2">
    <source>
        <dbReference type="ARBA" id="ARBA00012150"/>
    </source>
</evidence>
<evidence type="ECO:0000259" key="6">
    <source>
        <dbReference type="PROSITE" id="PS51160"/>
    </source>
</evidence>
<dbReference type="InterPro" id="IPR020456">
    <property type="entry name" value="Acylphosphatase"/>
</dbReference>
<dbReference type="PRINTS" id="PR00112">
    <property type="entry name" value="ACYLPHPHTASE"/>
</dbReference>
<keyword evidence="4" id="KW-0378">Hydrolase</keyword>
<dbReference type="Pfam" id="PF00708">
    <property type="entry name" value="Acylphosphatase"/>
    <property type="match status" value="1"/>
</dbReference>
<sequence>MQKRLECQVFGRVQMVMFRDFVTRKARSRGIVGSVKNNIDGSVSIVAEGEESKLMELFRLIHKGPLLSRVDTVSEKWSEPLGGYKSFDILY</sequence>
<reference evidence="7 8" key="1">
    <citation type="journal article" date="2015" name="Nature">
        <title>rRNA introns, odd ribosomes, and small enigmatic genomes across a large radiation of phyla.</title>
        <authorList>
            <person name="Brown C.T."/>
            <person name="Hug L.A."/>
            <person name="Thomas B.C."/>
            <person name="Sharon I."/>
            <person name="Castelle C.J."/>
            <person name="Singh A."/>
            <person name="Wilkins M.J."/>
            <person name="Williams K.H."/>
            <person name="Banfield J.F."/>
        </authorList>
    </citation>
    <scope>NUCLEOTIDE SEQUENCE [LARGE SCALE GENOMIC DNA]</scope>
</reference>
<organism evidence="7 8">
    <name type="scientific">Candidatus Nomurabacteria bacterium GW2011_GWC2_42_20</name>
    <dbReference type="NCBI Taxonomy" id="1618756"/>
    <lineage>
        <taxon>Bacteria</taxon>
        <taxon>Candidatus Nomuraibacteriota</taxon>
    </lineage>
</organism>